<keyword evidence="5 13" id="KW-0808">Transferase</keyword>
<dbReference type="GO" id="GO:0003684">
    <property type="term" value="F:damaged DNA binding"/>
    <property type="evidence" value="ECO:0007669"/>
    <property type="project" value="UniProtKB-UniRule"/>
</dbReference>
<evidence type="ECO:0000256" key="8">
    <source>
        <dbReference type="ARBA" id="ARBA00022763"/>
    </source>
</evidence>
<gene>
    <name evidence="18" type="ORF">GAYE_PCTG32G0796</name>
    <name evidence="19" type="ORF">GAYE_PCTG70G1510</name>
</gene>
<keyword evidence="9 14" id="KW-0460">Magnesium</keyword>
<dbReference type="Gene3D" id="3.30.70.270">
    <property type="match status" value="1"/>
</dbReference>
<dbReference type="GO" id="GO:0006281">
    <property type="term" value="P:DNA repair"/>
    <property type="evidence" value="ECO:0007669"/>
    <property type="project" value="UniProtKB-KW"/>
</dbReference>
<dbReference type="EMBL" id="JANCYU010000017">
    <property type="protein sequence ID" value="KAK4523614.1"/>
    <property type="molecule type" value="Genomic_DNA"/>
</dbReference>
<evidence type="ECO:0000256" key="5">
    <source>
        <dbReference type="ARBA" id="ARBA00022679"/>
    </source>
</evidence>
<dbReference type="GO" id="GO:0046872">
    <property type="term" value="F:metal ion binding"/>
    <property type="evidence" value="ECO:0007669"/>
    <property type="project" value="UniProtKB-KW"/>
</dbReference>
<evidence type="ECO:0000313" key="18">
    <source>
        <dbReference type="EMBL" id="KAK4522906.1"/>
    </source>
</evidence>
<evidence type="ECO:0000313" key="20">
    <source>
        <dbReference type="Proteomes" id="UP001300502"/>
    </source>
</evidence>
<feature type="binding site" evidence="14">
    <location>
        <position position="346"/>
    </location>
    <ligand>
        <name>Mg(2+)</name>
        <dbReference type="ChEBI" id="CHEBI:18420"/>
        <label>1</label>
    </ligand>
</feature>
<evidence type="ECO:0000256" key="3">
    <source>
        <dbReference type="ARBA" id="ARBA00020399"/>
    </source>
</evidence>
<dbReference type="Gene3D" id="1.10.150.20">
    <property type="entry name" value="5' to 3' exonuclease, C-terminal subdomain"/>
    <property type="match status" value="1"/>
</dbReference>
<feature type="compositionally biased region" description="Polar residues" evidence="15">
    <location>
        <begin position="167"/>
        <end position="189"/>
    </location>
</feature>
<comment type="subcellular location">
    <subcellularLocation>
        <location evidence="1 13">Nucleus</location>
    </subcellularLocation>
</comment>
<comment type="cofactor">
    <cofactor evidence="14">
        <name>Mg(2+)</name>
        <dbReference type="ChEBI" id="CHEBI:18420"/>
    </cofactor>
    <text evidence="14">Binds 2 magnesium ions.</text>
</comment>
<keyword evidence="8 13" id="KW-0227">DNA damage</keyword>
<comment type="caution">
    <text evidence="19">The sequence shown here is derived from an EMBL/GenBank/DDBJ whole genome shotgun (WGS) entry which is preliminary data.</text>
</comment>
<evidence type="ECO:0000256" key="13">
    <source>
        <dbReference type="PIRNR" id="PIRNR036573"/>
    </source>
</evidence>
<dbReference type="InterPro" id="IPR012112">
    <property type="entry name" value="REV1"/>
</dbReference>
<dbReference type="InterPro" id="IPR043502">
    <property type="entry name" value="DNA/RNA_pol_sf"/>
</dbReference>
<protein>
    <recommendedName>
        <fullName evidence="3 13">DNA repair protein REV1</fullName>
        <ecNumber evidence="13">2.7.7.-</ecNumber>
    </recommendedName>
</protein>
<dbReference type="PROSITE" id="PS50172">
    <property type="entry name" value="BRCT"/>
    <property type="match status" value="1"/>
</dbReference>
<keyword evidence="4 13" id="KW-0237">DNA synthesis</keyword>
<dbReference type="GO" id="GO:0003887">
    <property type="term" value="F:DNA-directed DNA polymerase activity"/>
    <property type="evidence" value="ECO:0007669"/>
    <property type="project" value="InterPro"/>
</dbReference>
<keyword evidence="11 13" id="KW-0234">DNA repair</keyword>
<dbReference type="GO" id="GO:0070987">
    <property type="term" value="P:error-free translesion synthesis"/>
    <property type="evidence" value="ECO:0007669"/>
    <property type="project" value="TreeGrafter"/>
</dbReference>
<feature type="binding site" evidence="14">
    <location>
        <position position="345"/>
    </location>
    <ligand>
        <name>Mg(2+)</name>
        <dbReference type="ChEBI" id="CHEBI:18420"/>
        <label>1</label>
    </ligand>
</feature>
<dbReference type="Proteomes" id="UP001300502">
    <property type="component" value="Unassembled WGS sequence"/>
</dbReference>
<evidence type="ECO:0000256" key="4">
    <source>
        <dbReference type="ARBA" id="ARBA00022634"/>
    </source>
</evidence>
<keyword evidence="6 13" id="KW-0548">Nucleotidyltransferase</keyword>
<feature type="region of interest" description="Disordered" evidence="15">
    <location>
        <begin position="160"/>
        <end position="189"/>
    </location>
</feature>
<dbReference type="PANTHER" id="PTHR45990">
    <property type="entry name" value="DNA REPAIR PROTEIN REV1"/>
    <property type="match status" value="1"/>
</dbReference>
<keyword evidence="12 13" id="KW-0539">Nucleus</keyword>
<proteinExistence type="inferred from homology"/>
<feature type="binding site" evidence="14">
    <location>
        <position position="244"/>
    </location>
    <ligand>
        <name>Mg(2+)</name>
        <dbReference type="ChEBI" id="CHEBI:18420"/>
        <label>1</label>
    </ligand>
</feature>
<keyword evidence="20" id="KW-1185">Reference proteome</keyword>
<evidence type="ECO:0000313" key="19">
    <source>
        <dbReference type="EMBL" id="KAK4523614.1"/>
    </source>
</evidence>
<feature type="domain" description="BRCT" evidence="16">
    <location>
        <begin position="55"/>
        <end position="147"/>
    </location>
</feature>
<dbReference type="Pfam" id="PF16589">
    <property type="entry name" value="BRCT_2"/>
    <property type="match status" value="1"/>
</dbReference>
<dbReference type="PIRSF" id="PIRSF036573">
    <property type="entry name" value="REV1"/>
    <property type="match status" value="1"/>
</dbReference>
<dbReference type="Pfam" id="PF21999">
    <property type="entry name" value="IMS_HHH_1"/>
    <property type="match status" value="1"/>
</dbReference>
<evidence type="ECO:0000256" key="12">
    <source>
        <dbReference type="ARBA" id="ARBA00023242"/>
    </source>
</evidence>
<sequence>MMEQSKLENFPPLSPQNDKVSETWLKDWDGDFSVYMEAKNYKLREQFRKEFENREPCNVFAGVTVWVDGDTKPSREEIRELIGLGGGNFETYFSRHLVTHIVAENLSASKIKELKKYRLNSISVVRPQWVVDSFASKRLQPVARYTTPGILDEHQKQLQITDKEPSNSHSGQSGAKSKNTAPRSTSENPNFVRDFFSQSRLHYIGSFRARYEKILARMIADKDTLCQFSFDRSKACERVVFHVDMDCFFAAVAVAKDPSLKNRPIAVCHARQTWQVAESSCEISSANYEAREFGIHAGMFVGEARKLAPHLVLVPYDFEAYEKTSEQIYKIFLKFAETVEAVSVDEAYLEMTGIVLPRQFQDKELCCIEDVALELRKQIERVSGCTASIGIGSNKTLARIATKKAKPNGQFTIWSSEAIEKLSLLPVEHLPGVGWITRRRLESMNIFTCQQLRELSLETLEREFGRQTAHSLYEACRGKDDRPVEIYRPPKSVGAEVNWGVRFENSSQGAEKCKKFILDIVEVVCERLKAADAKATKLTYKVLRKRKDAPPPRKYLGCGIVDEFSKSTWFPSSDSVLEIGPRCLALHESLNVPLDELRGVGIHCFGLEYKHHLHHHHLGQRDGTLSKYFPSGEKFPQQLRIDNCFKTSRLASPGRQEKNVEQSTMCHEKVTTANTAPFFPIVEHNASWNEWITKNGWSLEVFLQLPNEIQRELLKDIQASKQSPLGTTKSCSVSTAPCSKRRIRSKQKSNASLLLQPTLTQLEDIYQAKDQGLSQIIVAEEFQKRPIRECLEILEDVEHSKKPKVQTPLEYSNMANSVRQEQESWYHCLANHSRKKDTFIELARLLRPWIKKMQRCQQEELRRQHQEAISACIQHEIETRNLYHVQGFMRMLSSIIREEEEEDSWMTAMIGEWEKTIQTAMCKYYGKRATLKLD</sequence>
<evidence type="ECO:0000256" key="10">
    <source>
        <dbReference type="ARBA" id="ARBA00023125"/>
    </source>
</evidence>
<feature type="domain" description="UmuC" evidence="17">
    <location>
        <begin position="240"/>
        <end position="434"/>
    </location>
</feature>
<dbReference type="PANTHER" id="PTHR45990:SF1">
    <property type="entry name" value="DNA REPAIR PROTEIN REV1"/>
    <property type="match status" value="1"/>
</dbReference>
<organism evidence="19 20">
    <name type="scientific">Galdieria yellowstonensis</name>
    <dbReference type="NCBI Taxonomy" id="3028027"/>
    <lineage>
        <taxon>Eukaryota</taxon>
        <taxon>Rhodophyta</taxon>
        <taxon>Bangiophyceae</taxon>
        <taxon>Galdieriales</taxon>
        <taxon>Galdieriaceae</taxon>
        <taxon>Galdieria</taxon>
    </lineage>
</organism>
<name>A0AAV9I8C9_9RHOD</name>
<evidence type="ECO:0000259" key="16">
    <source>
        <dbReference type="PROSITE" id="PS50172"/>
    </source>
</evidence>
<dbReference type="CDD" id="cd17719">
    <property type="entry name" value="BRCT_Rev1"/>
    <property type="match status" value="1"/>
</dbReference>
<dbReference type="InterPro" id="IPR036775">
    <property type="entry name" value="DNA_pol_Y-fam_lit_finger_sf"/>
</dbReference>
<dbReference type="InterPro" id="IPR036420">
    <property type="entry name" value="BRCT_dom_sf"/>
</dbReference>
<dbReference type="InterPro" id="IPR001357">
    <property type="entry name" value="BRCT_dom"/>
</dbReference>
<evidence type="ECO:0000256" key="9">
    <source>
        <dbReference type="ARBA" id="ARBA00022842"/>
    </source>
</evidence>
<evidence type="ECO:0000256" key="15">
    <source>
        <dbReference type="SAM" id="MobiDB-lite"/>
    </source>
</evidence>
<dbReference type="AlphaFoldDB" id="A0AAV9I8C9"/>
<keyword evidence="7 14" id="KW-0479">Metal-binding</keyword>
<dbReference type="InterPro" id="IPR017961">
    <property type="entry name" value="DNA_pol_Y-fam_little_finger"/>
</dbReference>
<dbReference type="EC" id="2.7.7.-" evidence="13"/>
<comment type="similarity">
    <text evidence="2 13">Belongs to the DNA polymerase type-Y family.</text>
</comment>
<dbReference type="Gene3D" id="6.10.250.1490">
    <property type="match status" value="1"/>
</dbReference>
<dbReference type="Gene3D" id="3.40.1170.60">
    <property type="match status" value="1"/>
</dbReference>
<dbReference type="InterPro" id="IPR053848">
    <property type="entry name" value="IMS_HHH_1"/>
</dbReference>
<dbReference type="Pfam" id="PF00817">
    <property type="entry name" value="IMS"/>
    <property type="match status" value="1"/>
</dbReference>
<dbReference type="Gene3D" id="3.30.1490.100">
    <property type="entry name" value="DNA polymerase, Y-family, little finger domain"/>
    <property type="match status" value="1"/>
</dbReference>
<evidence type="ECO:0000259" key="17">
    <source>
        <dbReference type="PROSITE" id="PS50173"/>
    </source>
</evidence>
<dbReference type="SUPFAM" id="SSF56672">
    <property type="entry name" value="DNA/RNA polymerases"/>
    <property type="match status" value="1"/>
</dbReference>
<dbReference type="SMART" id="SM00292">
    <property type="entry name" value="BRCT"/>
    <property type="match status" value="1"/>
</dbReference>
<evidence type="ECO:0000256" key="2">
    <source>
        <dbReference type="ARBA" id="ARBA00010945"/>
    </source>
</evidence>
<dbReference type="InterPro" id="IPR043128">
    <property type="entry name" value="Rev_trsase/Diguanyl_cyclase"/>
</dbReference>
<reference evidence="19 20" key="1">
    <citation type="submission" date="2022-07" db="EMBL/GenBank/DDBJ databases">
        <title>Genome-wide signatures of adaptation to extreme environments.</title>
        <authorList>
            <person name="Cho C.H."/>
            <person name="Yoon H.S."/>
        </authorList>
    </citation>
    <scope>NUCLEOTIDE SEQUENCE [LARGE SCALE GENOMIC DNA]</scope>
    <source>
        <strain evidence="19 20">108.79 E11</strain>
    </source>
</reference>
<evidence type="ECO:0000256" key="1">
    <source>
        <dbReference type="ARBA" id="ARBA00004123"/>
    </source>
</evidence>
<dbReference type="GO" id="GO:0005634">
    <property type="term" value="C:nucleus"/>
    <property type="evidence" value="ECO:0007669"/>
    <property type="project" value="UniProtKB-SubCell"/>
</dbReference>
<evidence type="ECO:0000256" key="7">
    <source>
        <dbReference type="ARBA" id="ARBA00022723"/>
    </source>
</evidence>
<dbReference type="EMBL" id="JANCYU010000009">
    <property type="protein sequence ID" value="KAK4522906.1"/>
    <property type="molecule type" value="Genomic_DNA"/>
</dbReference>
<dbReference type="InterPro" id="IPR001126">
    <property type="entry name" value="UmuC"/>
</dbReference>
<evidence type="ECO:0000256" key="6">
    <source>
        <dbReference type="ARBA" id="ARBA00022695"/>
    </source>
</evidence>
<accession>A0AAV9I8C9</accession>
<evidence type="ECO:0000256" key="11">
    <source>
        <dbReference type="ARBA" id="ARBA00023204"/>
    </source>
</evidence>
<dbReference type="Pfam" id="PF11799">
    <property type="entry name" value="IMS_C"/>
    <property type="match status" value="1"/>
</dbReference>
<dbReference type="GO" id="GO:0017125">
    <property type="term" value="F:deoxycytidyl transferase activity"/>
    <property type="evidence" value="ECO:0007669"/>
    <property type="project" value="TreeGrafter"/>
</dbReference>
<dbReference type="PROSITE" id="PS50173">
    <property type="entry name" value="UMUC"/>
    <property type="match status" value="1"/>
</dbReference>
<dbReference type="SUPFAM" id="SSF52113">
    <property type="entry name" value="BRCT domain"/>
    <property type="match status" value="1"/>
</dbReference>
<evidence type="ECO:0000256" key="14">
    <source>
        <dbReference type="PIRSR" id="PIRSR036573-2"/>
    </source>
</evidence>
<keyword evidence="10 13" id="KW-0238">DNA-binding</keyword>
<dbReference type="Gene3D" id="3.40.50.10190">
    <property type="entry name" value="BRCT domain"/>
    <property type="match status" value="1"/>
</dbReference>
<dbReference type="GO" id="GO:0042276">
    <property type="term" value="P:error-prone translesion synthesis"/>
    <property type="evidence" value="ECO:0007669"/>
    <property type="project" value="InterPro"/>
</dbReference>
<comment type="function">
    <text evidence="13">Deoxycytidyl transferase involved in DNA repair. Transfers a dCMP residue from dCTP to the 3'-end of a DNA primer in a template-dependent reaction. May assist in the first step in the bypass of abasic lesions by the insertion of a nucleotide opposite the lesion. Required for normal induction of mutations by physical and chemical agents.</text>
</comment>